<dbReference type="EMBL" id="NMTZ01000027">
    <property type="protein sequence ID" value="PDX82897.1"/>
    <property type="molecule type" value="Genomic_DNA"/>
</dbReference>
<protein>
    <submittedName>
        <fullName evidence="1">Uncharacterized protein</fullName>
    </submittedName>
</protein>
<evidence type="ECO:0000313" key="1">
    <source>
        <dbReference type="EMBL" id="PDX82897.1"/>
    </source>
</evidence>
<proteinExistence type="predicted"/>
<sequence length="146" mass="16629">MVMDPTLPRIKVRDLLMQAFLTGWERSDKSTSQDEYLQSSIQVIEMLQVEPENLYAEEGLGLPDGEEVDHLDDLLRADGFWLYYGVEAENFFLIQWYPDEAAANAKIAQLEELGDGKQYLVDLTLKRANPSEAENFGNSNPVQLRS</sequence>
<evidence type="ECO:0000313" key="2">
    <source>
        <dbReference type="Proteomes" id="UP000220480"/>
    </source>
</evidence>
<dbReference type="AlphaFoldDB" id="A0A2A7AUP4"/>
<gene>
    <name evidence="1" type="ORF">CGS59_12305</name>
</gene>
<organism evidence="1 2">
    <name type="scientific">Faecalibacterium prausnitzii</name>
    <dbReference type="NCBI Taxonomy" id="853"/>
    <lineage>
        <taxon>Bacteria</taxon>
        <taxon>Bacillati</taxon>
        <taxon>Bacillota</taxon>
        <taxon>Clostridia</taxon>
        <taxon>Eubacteriales</taxon>
        <taxon>Oscillospiraceae</taxon>
        <taxon>Faecalibacterium</taxon>
    </lineage>
</organism>
<name>A0A2A7AUP4_9FIRM</name>
<dbReference type="RefSeq" id="WP_097780158.1">
    <property type="nucleotide sequence ID" value="NZ_NMTZ01000027.1"/>
</dbReference>
<accession>A0A2A7AUP4</accession>
<dbReference type="Proteomes" id="UP000220480">
    <property type="component" value="Unassembled WGS sequence"/>
</dbReference>
<comment type="caution">
    <text evidence="1">The sequence shown here is derived from an EMBL/GenBank/DDBJ whole genome shotgun (WGS) entry which is preliminary data.</text>
</comment>
<reference evidence="1 2" key="1">
    <citation type="journal article" date="2017" name="Front. Microbiol.">
        <title>New Insights into the Diversity of the Genus Faecalibacterium.</title>
        <authorList>
            <person name="Benevides L."/>
            <person name="Burman S."/>
            <person name="Martin R."/>
            <person name="Robert V."/>
            <person name="Thomas M."/>
            <person name="Miquel S."/>
            <person name="Chain F."/>
            <person name="Sokol H."/>
            <person name="Bermudez-Humaran L.G."/>
            <person name="Morrison M."/>
            <person name="Langella P."/>
            <person name="Azevedo V.A."/>
            <person name="Chatel J.M."/>
            <person name="Soares S."/>
        </authorList>
    </citation>
    <scope>NUCLEOTIDE SEQUENCE [LARGE SCALE GENOMIC DNA]</scope>
    <source>
        <strain evidence="1 2">CNCM I 4644</strain>
    </source>
</reference>